<feature type="domain" description="Transposase InsH N-terminal" evidence="2">
    <location>
        <begin position="16"/>
        <end position="114"/>
    </location>
</feature>
<protein>
    <submittedName>
        <fullName evidence="3">Transposase</fullName>
    </submittedName>
</protein>
<dbReference type="Pfam" id="PF05598">
    <property type="entry name" value="DUF772"/>
    <property type="match status" value="1"/>
</dbReference>
<reference evidence="3 4" key="1">
    <citation type="submission" date="2019-03" db="EMBL/GenBank/DDBJ databases">
        <title>Genomic Encyclopedia of Type Strains, Phase IV (KMG-IV): sequencing the most valuable type-strain genomes for metagenomic binning, comparative biology and taxonomic classification.</title>
        <authorList>
            <person name="Goeker M."/>
        </authorList>
    </citation>
    <scope>NUCLEOTIDE SEQUENCE [LARGE SCALE GENOMIC DNA]</scope>
    <source>
        <strain evidence="3 4">JA181</strain>
    </source>
</reference>
<dbReference type="InterPro" id="IPR008490">
    <property type="entry name" value="Transposase_InsH_N"/>
</dbReference>
<comment type="caution">
    <text evidence="3">The sequence shown here is derived from an EMBL/GenBank/DDBJ whole genome shotgun (WGS) entry which is preliminary data.</text>
</comment>
<evidence type="ECO:0000256" key="1">
    <source>
        <dbReference type="SAM" id="MobiDB-lite"/>
    </source>
</evidence>
<feature type="region of interest" description="Disordered" evidence="1">
    <location>
        <begin position="163"/>
        <end position="223"/>
    </location>
</feature>
<sequence>MRGSDQVTGSLFSYVDLEVRIPVRHPLRKIRAVVNDALRFLNAEFDRLYAGEGRPSIVPERLIRASLLQILYSIRSERQLMEQMDYKLLFRWFVGLGIDDAVWVPTVFTKNRDRLLTTDMSRKIMAAILAHREVAPLLSDDHFSVDGTLVKAWASMKSFQPKERATLGGDEGPGDPPDGSAPRTSSSDQSTAEPDPMTRPTRRNRNAESTSVANDGRTRPMLR</sequence>
<feature type="compositionally biased region" description="Polar residues" evidence="1">
    <location>
        <begin position="182"/>
        <end position="192"/>
    </location>
</feature>
<dbReference type="EMBL" id="SOEB01000069">
    <property type="protein sequence ID" value="TDX18469.1"/>
    <property type="molecule type" value="Genomic_DNA"/>
</dbReference>
<organism evidence="3 4">
    <name type="scientific">Rhodovulum visakhapatnamense</name>
    <dbReference type="NCBI Taxonomy" id="364297"/>
    <lineage>
        <taxon>Bacteria</taxon>
        <taxon>Pseudomonadati</taxon>
        <taxon>Pseudomonadota</taxon>
        <taxon>Alphaproteobacteria</taxon>
        <taxon>Rhodobacterales</taxon>
        <taxon>Paracoccaceae</taxon>
        <taxon>Rhodovulum</taxon>
    </lineage>
</organism>
<proteinExistence type="predicted"/>
<evidence type="ECO:0000313" key="3">
    <source>
        <dbReference type="EMBL" id="TDX18469.1"/>
    </source>
</evidence>
<dbReference type="PANTHER" id="PTHR35604">
    <property type="entry name" value="TRANSPOSASE INSH FOR INSERTION SEQUENCE ELEMENT IS5A-RELATED"/>
    <property type="match status" value="1"/>
</dbReference>
<name>A0A4R8F0H8_9RHOB</name>
<dbReference type="PANTHER" id="PTHR35604:SF2">
    <property type="entry name" value="TRANSPOSASE INSH FOR INSERTION SEQUENCE ELEMENT IS5A-RELATED"/>
    <property type="match status" value="1"/>
</dbReference>
<evidence type="ECO:0000259" key="2">
    <source>
        <dbReference type="Pfam" id="PF05598"/>
    </source>
</evidence>
<dbReference type="Proteomes" id="UP000295484">
    <property type="component" value="Unassembled WGS sequence"/>
</dbReference>
<dbReference type="AlphaFoldDB" id="A0A4R8F0H8"/>
<evidence type="ECO:0000313" key="4">
    <source>
        <dbReference type="Proteomes" id="UP000295484"/>
    </source>
</evidence>
<accession>A0A4R8F0H8</accession>
<gene>
    <name evidence="3" type="ORF">EV657_1692</name>
</gene>